<keyword evidence="2" id="KW-1003">Cell membrane</keyword>
<dbReference type="EMBL" id="WOAD01000003">
    <property type="protein sequence ID" value="MUI34567.1"/>
    <property type="molecule type" value="Genomic_DNA"/>
</dbReference>
<feature type="transmembrane region" description="Helical" evidence="6">
    <location>
        <begin position="50"/>
        <end position="74"/>
    </location>
</feature>
<dbReference type="InterPro" id="IPR051449">
    <property type="entry name" value="ABC-2_transporter_component"/>
</dbReference>
<evidence type="ECO:0000256" key="3">
    <source>
        <dbReference type="ARBA" id="ARBA00022692"/>
    </source>
</evidence>
<dbReference type="eggNOG" id="COG1277">
    <property type="taxonomic scope" value="Bacteria"/>
</dbReference>
<dbReference type="Pfam" id="PF12679">
    <property type="entry name" value="ABC2_membrane_2"/>
    <property type="match status" value="1"/>
</dbReference>
<dbReference type="EMBL" id="CVVU01000212">
    <property type="protein sequence ID" value="CRP22242.1"/>
    <property type="molecule type" value="Genomic_DNA"/>
</dbReference>
<evidence type="ECO:0000313" key="14">
    <source>
        <dbReference type="Proteomes" id="UP000253594"/>
    </source>
</evidence>
<reference evidence="9" key="7">
    <citation type="submission" date="2020-01" db="EMBL/GenBank/DDBJ databases">
        <title>Bacteria Cultured from War Wounds Associated with the Conflict in Eastern Ukraine.</title>
        <authorList>
            <person name="Snesrud E."/>
            <person name="Galac M.R."/>
            <person name="Mc Gann P."/>
            <person name="Valentine K."/>
            <person name="Viacheslav K."/>
        </authorList>
    </citation>
    <scope>NUCLEOTIDE SEQUENCE</scope>
    <source>
        <strain evidence="9">VNMU148</strain>
    </source>
</reference>
<evidence type="ECO:0000256" key="4">
    <source>
        <dbReference type="ARBA" id="ARBA00022989"/>
    </source>
</evidence>
<comment type="caution">
    <text evidence="9">The sequence shown here is derived from an EMBL/GenBank/DDBJ whole genome shotgun (WGS) entry which is preliminary data.</text>
</comment>
<feature type="transmembrane region" description="Helical" evidence="6">
    <location>
        <begin position="161"/>
        <end position="183"/>
    </location>
</feature>
<evidence type="ECO:0000313" key="8">
    <source>
        <dbReference type="EMBL" id="MUI34567.1"/>
    </source>
</evidence>
<gene>
    <name evidence="10" type="ORF">CAZ10_17025</name>
    <name evidence="11" type="ORF">DT376_04325</name>
    <name evidence="8" type="ORF">GNQ48_06070</name>
    <name evidence="9" type="ORF">GUL26_01800</name>
    <name evidence="7" type="ORF">PAERUG_P19_London_7_VIM_2_05_10_03806</name>
</gene>
<feature type="transmembrane region" description="Helical" evidence="6">
    <location>
        <begin position="220"/>
        <end position="240"/>
    </location>
</feature>
<evidence type="ECO:0000256" key="1">
    <source>
        <dbReference type="ARBA" id="ARBA00004651"/>
    </source>
</evidence>
<evidence type="ECO:0000313" key="16">
    <source>
        <dbReference type="Proteomes" id="UP000644192"/>
    </source>
</evidence>
<evidence type="ECO:0000313" key="9">
    <source>
        <dbReference type="EMBL" id="MZZ10972.1"/>
    </source>
</evidence>
<dbReference type="Proteomes" id="UP000194857">
    <property type="component" value="Unassembled WGS sequence"/>
</dbReference>
<dbReference type="PANTHER" id="PTHR30294">
    <property type="entry name" value="MEMBRANE COMPONENT OF ABC TRANSPORTER YHHJ-RELATED"/>
    <property type="match status" value="1"/>
</dbReference>
<protein>
    <submittedName>
        <fullName evidence="9 10">ABC transporter permease</fullName>
    </submittedName>
    <submittedName>
        <fullName evidence="7">ABC-2 family transporter protein</fullName>
    </submittedName>
</protein>
<dbReference type="EMBL" id="NFFZ01000008">
    <property type="protein sequence ID" value="OTI60783.1"/>
    <property type="molecule type" value="Genomic_DNA"/>
</dbReference>
<evidence type="ECO:0000256" key="6">
    <source>
        <dbReference type="SAM" id="Phobius"/>
    </source>
</evidence>
<reference evidence="7" key="2">
    <citation type="submission" date="2015-06" db="EMBL/GenBank/DDBJ databases">
        <authorList>
            <person name="Radhakrishnan R."/>
            <person name="Underwood A."/>
            <person name="Al-Shahib A."/>
        </authorList>
    </citation>
    <scope>NUCLEOTIDE SEQUENCE</scope>
    <source>
        <strain evidence="7">P19_London_7_VIM_2_05_10</strain>
    </source>
</reference>
<dbReference type="PANTHER" id="PTHR30294:SF29">
    <property type="entry name" value="MULTIDRUG ABC TRANSPORTER PERMEASE YBHS-RELATED"/>
    <property type="match status" value="1"/>
</dbReference>
<evidence type="ECO:0000313" key="12">
    <source>
        <dbReference type="Proteomes" id="UP000045039"/>
    </source>
</evidence>
<evidence type="ECO:0000313" key="11">
    <source>
        <dbReference type="EMBL" id="RCI76069.1"/>
    </source>
</evidence>
<dbReference type="GO" id="GO:0005886">
    <property type="term" value="C:plasma membrane"/>
    <property type="evidence" value="ECO:0007669"/>
    <property type="project" value="UniProtKB-SubCell"/>
</dbReference>
<reference evidence="13" key="4">
    <citation type="submission" date="2017-05" db="EMBL/GenBank/DDBJ databases">
        <authorList>
            <person name="Giani T."/>
            <person name="Arena F."/>
            <person name="Pollini S."/>
            <person name="Di Pilato V."/>
            <person name="D'Andrea M.M."/>
            <person name="Henrici De Angelis L."/>
            <person name="Bassetti M."/>
            <person name="Rossolini G.M."/>
        </authorList>
    </citation>
    <scope>NUCLEOTIDE SEQUENCE [LARGE SCALE GENOMIC DNA]</scope>
    <source>
        <strain evidence="13">S567_C10_BS</strain>
    </source>
</reference>
<reference evidence="11 14" key="5">
    <citation type="submission" date="2018-07" db="EMBL/GenBank/DDBJ databases">
        <title>Mechanisms of high-level aminoglycoside resistance among Gram-negative pathogens in Brazil.</title>
        <authorList>
            <person name="Ballaben A.S."/>
            <person name="Darini A.L.C."/>
            <person name="Doi Y."/>
        </authorList>
    </citation>
    <scope>NUCLEOTIDE SEQUENCE [LARGE SCALE GENOMIC DNA]</scope>
    <source>
        <strain evidence="11 14">B2-305</strain>
    </source>
</reference>
<evidence type="ECO:0000313" key="10">
    <source>
        <dbReference type="EMBL" id="OTI60783.1"/>
    </source>
</evidence>
<reference evidence="10" key="3">
    <citation type="submission" date="2017-05" db="EMBL/GenBank/DDBJ databases">
        <authorList>
            <person name="Song R."/>
            <person name="Chenine A.L."/>
            <person name="Ruprecht R.M."/>
        </authorList>
    </citation>
    <scope>NUCLEOTIDE SEQUENCE [LARGE SCALE GENOMIC DNA]</scope>
    <source>
        <strain evidence="10">S567_C10_BS</strain>
    </source>
</reference>
<dbReference type="EMBL" id="WXZT01000001">
    <property type="protein sequence ID" value="MZZ10972.1"/>
    <property type="molecule type" value="Genomic_DNA"/>
</dbReference>
<accession>A0A1S1BUZ9</accession>
<reference evidence="8 15" key="6">
    <citation type="submission" date="2019-11" db="EMBL/GenBank/DDBJ databases">
        <title>Genomes of ocular Pseudomonas aeruginosa isolates.</title>
        <authorList>
            <person name="Khan M."/>
            <person name="Rice S.A."/>
            <person name="Willcox M.D.P."/>
            <person name="Stapleton F."/>
        </authorList>
    </citation>
    <scope>NUCLEOTIDE SEQUENCE [LARGE SCALE GENOMIC DNA]</scope>
    <source>
        <strain evidence="8 15">PA221</strain>
    </source>
</reference>
<evidence type="ECO:0000313" key="15">
    <source>
        <dbReference type="Proteomes" id="UP000433532"/>
    </source>
</evidence>
<sequence>MKQLPVIFKRELASYFATPLAYVFIVIFLVLAGVFTFYLGNFYERNQADLASFFAFHPWLYLFLVPALAMRLWAEERKSGSIELLMTLPLTRFEAVAGKFLAAWAFAGIALLLTFPMVLTVNYLGEPDNGAILAGYLGSWLLAGGYLAIGSCMSALAKNQVIAFILAVAACFLFMLSGFPLVLDAFSQWAPQWLLDAVASLSLLTRFDAVSKGVIDLRDLLYFVSLIVAWLAATAVAVELKKAE</sequence>
<feature type="transmembrane region" description="Helical" evidence="6">
    <location>
        <begin position="131"/>
        <end position="149"/>
    </location>
</feature>
<keyword evidence="4 6" id="KW-1133">Transmembrane helix</keyword>
<evidence type="ECO:0000313" key="7">
    <source>
        <dbReference type="EMBL" id="CRP22242.1"/>
    </source>
</evidence>
<dbReference type="RefSeq" id="WP_003117479.1">
    <property type="nucleotide sequence ID" value="NZ_AP014839.1"/>
</dbReference>
<evidence type="ECO:0000256" key="5">
    <source>
        <dbReference type="ARBA" id="ARBA00023136"/>
    </source>
</evidence>
<dbReference type="Proteomes" id="UP000644192">
    <property type="component" value="Unassembled WGS sequence"/>
</dbReference>
<reference evidence="12" key="1">
    <citation type="submission" date="2015-06" db="EMBL/GenBank/DDBJ databases">
        <authorList>
            <person name="Radhakrishnan Rajesh"/>
            <person name="Underwood Anthony"/>
            <person name="Al-Shahib Ali"/>
        </authorList>
    </citation>
    <scope>NUCLEOTIDE SEQUENCE [LARGE SCALE GENOMIC DNA]</scope>
    <source>
        <strain evidence="12">P19_London_7_VIM_2_05_10</strain>
    </source>
</reference>
<dbReference type="Proteomes" id="UP000045039">
    <property type="component" value="Unassembled WGS sequence"/>
</dbReference>
<feature type="transmembrane region" description="Helical" evidence="6">
    <location>
        <begin position="12"/>
        <end position="38"/>
    </location>
</feature>
<keyword evidence="3 6" id="KW-0812">Transmembrane</keyword>
<organism evidence="9 16">
    <name type="scientific">Pseudomonas aeruginosa</name>
    <dbReference type="NCBI Taxonomy" id="287"/>
    <lineage>
        <taxon>Bacteria</taxon>
        <taxon>Pseudomonadati</taxon>
        <taxon>Pseudomonadota</taxon>
        <taxon>Gammaproteobacteria</taxon>
        <taxon>Pseudomonadales</taxon>
        <taxon>Pseudomonadaceae</taxon>
        <taxon>Pseudomonas</taxon>
    </lineage>
</organism>
<evidence type="ECO:0000256" key="2">
    <source>
        <dbReference type="ARBA" id="ARBA00022475"/>
    </source>
</evidence>
<dbReference type="AlphaFoldDB" id="A0A080VFJ0"/>
<keyword evidence="5 6" id="KW-0472">Membrane</keyword>
<dbReference type="Proteomes" id="UP000433532">
    <property type="component" value="Unassembled WGS sequence"/>
</dbReference>
<comment type="subcellular location">
    <subcellularLocation>
        <location evidence="1">Cell membrane</location>
        <topology evidence="1">Multi-pass membrane protein</topology>
    </subcellularLocation>
</comment>
<feature type="transmembrane region" description="Helical" evidence="6">
    <location>
        <begin position="95"/>
        <end position="119"/>
    </location>
</feature>
<evidence type="ECO:0000313" key="13">
    <source>
        <dbReference type="Proteomes" id="UP000194857"/>
    </source>
</evidence>
<dbReference type="Proteomes" id="UP000253594">
    <property type="component" value="Unassembled WGS sequence"/>
</dbReference>
<accession>A0A080VFJ0</accession>
<dbReference type="EMBL" id="QORE01000080">
    <property type="protein sequence ID" value="RCI76069.1"/>
    <property type="molecule type" value="Genomic_DNA"/>
</dbReference>
<name>A0A080VFJ0_PSEAI</name>
<proteinExistence type="predicted"/>
<dbReference type="GO" id="GO:0140359">
    <property type="term" value="F:ABC-type transporter activity"/>
    <property type="evidence" value="ECO:0007669"/>
    <property type="project" value="InterPro"/>
</dbReference>